<accession>A0A4Q4KNL9</accession>
<sequence>MMNRYVIALNRLNIAKEQLTKHHNQGIESKLTIFEVAQLMDVVRKYPSQKIEHDDLFTCGFSKN</sequence>
<dbReference type="OrthoDB" id="1467856at2"/>
<dbReference type="EMBL" id="SETE01000002">
    <property type="protein sequence ID" value="RYM34610.1"/>
    <property type="molecule type" value="Genomic_DNA"/>
</dbReference>
<protein>
    <submittedName>
        <fullName evidence="1">Uncharacterized protein</fullName>
    </submittedName>
</protein>
<evidence type="ECO:0000313" key="2">
    <source>
        <dbReference type="Proteomes" id="UP000293952"/>
    </source>
</evidence>
<proteinExistence type="predicted"/>
<dbReference type="RefSeq" id="WP_130092619.1">
    <property type="nucleotide sequence ID" value="NZ_SETE01000002.1"/>
</dbReference>
<dbReference type="AlphaFoldDB" id="A0A4Q4KNL9"/>
<name>A0A4Q4KNL9_9FLAO</name>
<keyword evidence="2" id="KW-1185">Reference proteome</keyword>
<organism evidence="1 2">
    <name type="scientific">Brumimicrobium glaciale</name>
    <dbReference type="NCBI Taxonomy" id="200475"/>
    <lineage>
        <taxon>Bacteria</taxon>
        <taxon>Pseudomonadati</taxon>
        <taxon>Bacteroidota</taxon>
        <taxon>Flavobacteriia</taxon>
        <taxon>Flavobacteriales</taxon>
        <taxon>Crocinitomicaceae</taxon>
        <taxon>Brumimicrobium</taxon>
    </lineage>
</organism>
<gene>
    <name evidence="1" type="ORF">ERX46_04345</name>
</gene>
<dbReference type="Proteomes" id="UP000293952">
    <property type="component" value="Unassembled WGS sequence"/>
</dbReference>
<comment type="caution">
    <text evidence="1">The sequence shown here is derived from an EMBL/GenBank/DDBJ whole genome shotgun (WGS) entry which is preliminary data.</text>
</comment>
<reference evidence="1 2" key="1">
    <citation type="submission" date="2019-02" db="EMBL/GenBank/DDBJ databases">
        <title>Genome sequence of the sea-ice species Brumimicrobium glaciale.</title>
        <authorList>
            <person name="Bowman J.P."/>
        </authorList>
    </citation>
    <scope>NUCLEOTIDE SEQUENCE [LARGE SCALE GENOMIC DNA]</scope>
    <source>
        <strain evidence="1 2">IC156</strain>
    </source>
</reference>
<evidence type="ECO:0000313" key="1">
    <source>
        <dbReference type="EMBL" id="RYM34610.1"/>
    </source>
</evidence>